<dbReference type="PROSITE" id="PS51186">
    <property type="entry name" value="GNAT"/>
    <property type="match status" value="1"/>
</dbReference>
<evidence type="ECO:0000313" key="5">
    <source>
        <dbReference type="Proteomes" id="UP001300261"/>
    </source>
</evidence>
<keyword evidence="2 4" id="KW-0012">Acyltransferase</keyword>
<dbReference type="CDD" id="cd04301">
    <property type="entry name" value="NAT_SF"/>
    <property type="match status" value="1"/>
</dbReference>
<dbReference type="PANTHER" id="PTHR43877">
    <property type="entry name" value="AMINOALKYLPHOSPHONATE N-ACETYLTRANSFERASE-RELATED-RELATED"/>
    <property type="match status" value="1"/>
</dbReference>
<keyword evidence="1 4" id="KW-0808">Transferase</keyword>
<evidence type="ECO:0000259" key="3">
    <source>
        <dbReference type="PROSITE" id="PS51186"/>
    </source>
</evidence>
<dbReference type="PANTHER" id="PTHR43877:SF2">
    <property type="entry name" value="AMINOALKYLPHOSPHONATE N-ACETYLTRANSFERASE-RELATED"/>
    <property type="match status" value="1"/>
</dbReference>
<accession>A0ABT3R0T0</accession>
<dbReference type="Proteomes" id="UP001300261">
    <property type="component" value="Unassembled WGS sequence"/>
</dbReference>
<dbReference type="InterPro" id="IPR000182">
    <property type="entry name" value="GNAT_dom"/>
</dbReference>
<evidence type="ECO:0000256" key="1">
    <source>
        <dbReference type="ARBA" id="ARBA00022679"/>
    </source>
</evidence>
<organism evidence="4 5">
    <name type="scientific">Roseibium salinum</name>
    <dbReference type="NCBI Taxonomy" id="1604349"/>
    <lineage>
        <taxon>Bacteria</taxon>
        <taxon>Pseudomonadati</taxon>
        <taxon>Pseudomonadota</taxon>
        <taxon>Alphaproteobacteria</taxon>
        <taxon>Hyphomicrobiales</taxon>
        <taxon>Stappiaceae</taxon>
        <taxon>Roseibium</taxon>
    </lineage>
</organism>
<evidence type="ECO:0000256" key="2">
    <source>
        <dbReference type="ARBA" id="ARBA00023315"/>
    </source>
</evidence>
<gene>
    <name evidence="4" type="ORF">ON753_10645</name>
</gene>
<evidence type="ECO:0000313" key="4">
    <source>
        <dbReference type="EMBL" id="MCX2722832.1"/>
    </source>
</evidence>
<dbReference type="EMBL" id="JAPEVI010000003">
    <property type="protein sequence ID" value="MCX2722832.1"/>
    <property type="molecule type" value="Genomic_DNA"/>
</dbReference>
<dbReference type="Gene3D" id="3.40.630.30">
    <property type="match status" value="1"/>
</dbReference>
<dbReference type="EC" id="2.3.1.-" evidence="4"/>
<comment type="caution">
    <text evidence="4">The sequence shown here is derived from an EMBL/GenBank/DDBJ whole genome shotgun (WGS) entry which is preliminary data.</text>
</comment>
<dbReference type="SUPFAM" id="SSF55729">
    <property type="entry name" value="Acyl-CoA N-acyltransferases (Nat)"/>
    <property type="match status" value="1"/>
</dbReference>
<name>A0ABT3R0T0_9HYPH</name>
<dbReference type="Pfam" id="PF13673">
    <property type="entry name" value="Acetyltransf_10"/>
    <property type="match status" value="1"/>
</dbReference>
<proteinExistence type="predicted"/>
<keyword evidence="5" id="KW-1185">Reference proteome</keyword>
<reference evidence="4 5" key="1">
    <citation type="journal article" date="2016" name="Int. J. Syst. Evol. Microbiol.">
        <title>Labrenzia salina sp. nov., isolated from the rhizosphere of the halophyte Arthrocnemum macrostachyum.</title>
        <authorList>
            <person name="Camacho M."/>
            <person name="Redondo-Gomez S."/>
            <person name="Rodriguez-Llorente I."/>
            <person name="Rohde M."/>
            <person name="Sproer C."/>
            <person name="Schumann P."/>
            <person name="Klenk H.P."/>
            <person name="Montero-Calasanz M.D.C."/>
        </authorList>
    </citation>
    <scope>NUCLEOTIDE SEQUENCE [LARGE SCALE GENOMIC DNA]</scope>
    <source>
        <strain evidence="4 5">DSM 29163</strain>
    </source>
</reference>
<dbReference type="RefSeq" id="WP_265962493.1">
    <property type="nucleotide sequence ID" value="NZ_JAPEVI010000003.1"/>
</dbReference>
<dbReference type="InterPro" id="IPR050832">
    <property type="entry name" value="Bact_Acetyltransf"/>
</dbReference>
<sequence>MPLTVVPSSSTDAQEIAILLQRSITELCVADHGSDPDKYGPWLANKTAENVRGWIEAPGRVFSALDGHGRVIGVAMGSTDGEVLLNYVLPEARFSGVSKRLMRAVENYFVERGLTVSRLKSTQTAAWFYRSIGYVETGEKEERKAMTFRQFEKALQE</sequence>
<dbReference type="GO" id="GO:0016746">
    <property type="term" value="F:acyltransferase activity"/>
    <property type="evidence" value="ECO:0007669"/>
    <property type="project" value="UniProtKB-KW"/>
</dbReference>
<protein>
    <submittedName>
        <fullName evidence="4">GNAT family N-acetyltransferase</fullName>
        <ecNumber evidence="4">2.3.1.-</ecNumber>
    </submittedName>
</protein>
<dbReference type="InterPro" id="IPR016181">
    <property type="entry name" value="Acyl_CoA_acyltransferase"/>
</dbReference>
<feature type="domain" description="N-acetyltransferase" evidence="3">
    <location>
        <begin position="3"/>
        <end position="156"/>
    </location>
</feature>